<dbReference type="PANTHER" id="PTHR42847">
    <property type="entry name" value="ALKANESULFONATE MONOOXYGENASE"/>
    <property type="match status" value="1"/>
</dbReference>
<proteinExistence type="predicted"/>
<evidence type="ECO:0000259" key="5">
    <source>
        <dbReference type="Pfam" id="PF00296"/>
    </source>
</evidence>
<evidence type="ECO:0000256" key="3">
    <source>
        <dbReference type="ARBA" id="ARBA00023002"/>
    </source>
</evidence>
<keyword evidence="4" id="KW-0503">Monooxygenase</keyword>
<keyword evidence="1" id="KW-0285">Flavoprotein</keyword>
<reference evidence="6 7" key="1">
    <citation type="submission" date="2017-03" db="EMBL/GenBank/DDBJ databases">
        <title>Genomic insights into Mycobacterium simiae human colonization.</title>
        <authorList>
            <person name="Steffani J.L."/>
            <person name="Brunck M.E."/>
            <person name="Cruz E."/>
            <person name="Montiel R."/>
            <person name="Barona F."/>
        </authorList>
    </citation>
    <scope>NUCLEOTIDE SEQUENCE [LARGE SCALE GENOMIC DNA]</scope>
    <source>
        <strain evidence="6 7">MsiGto</strain>
    </source>
</reference>
<keyword evidence="3" id="KW-0560">Oxidoreductase</keyword>
<dbReference type="InterPro" id="IPR050172">
    <property type="entry name" value="SsuD_RutA_monooxygenase"/>
</dbReference>
<evidence type="ECO:0000313" key="6">
    <source>
        <dbReference type="EMBL" id="ORJ60866.1"/>
    </source>
</evidence>
<dbReference type="GO" id="GO:0008726">
    <property type="term" value="F:alkanesulfonate monooxygenase activity"/>
    <property type="evidence" value="ECO:0007669"/>
    <property type="project" value="TreeGrafter"/>
</dbReference>
<dbReference type="RefSeq" id="WP_061558330.1">
    <property type="nucleotide sequence ID" value="NZ_MZZM01000016.1"/>
</dbReference>
<dbReference type="Pfam" id="PF00296">
    <property type="entry name" value="Bac_luciferase"/>
    <property type="match status" value="1"/>
</dbReference>
<keyword evidence="7" id="KW-1185">Reference proteome</keyword>
<comment type="caution">
    <text evidence="6">The sequence shown here is derived from an EMBL/GenBank/DDBJ whole genome shotgun (WGS) entry which is preliminary data.</text>
</comment>
<dbReference type="Proteomes" id="UP000193040">
    <property type="component" value="Unassembled WGS sequence"/>
</dbReference>
<dbReference type="InterPro" id="IPR011251">
    <property type="entry name" value="Luciferase-like_dom"/>
</dbReference>
<dbReference type="EMBL" id="MZZM01000016">
    <property type="protein sequence ID" value="ORJ60866.1"/>
    <property type="molecule type" value="Genomic_DNA"/>
</dbReference>
<dbReference type="PANTHER" id="PTHR42847:SF4">
    <property type="entry name" value="ALKANESULFONATE MONOOXYGENASE-RELATED"/>
    <property type="match status" value="1"/>
</dbReference>
<accession>A0A1X0Y6X0</accession>
<keyword evidence="2" id="KW-0288">FMN</keyword>
<evidence type="ECO:0000256" key="1">
    <source>
        <dbReference type="ARBA" id="ARBA00022630"/>
    </source>
</evidence>
<feature type="domain" description="Luciferase-like" evidence="5">
    <location>
        <begin position="19"/>
        <end position="240"/>
    </location>
</feature>
<evidence type="ECO:0000256" key="4">
    <source>
        <dbReference type="ARBA" id="ARBA00023033"/>
    </source>
</evidence>
<evidence type="ECO:0000313" key="7">
    <source>
        <dbReference type="Proteomes" id="UP000193040"/>
    </source>
</evidence>
<dbReference type="NCBIfam" id="TIGR03619">
    <property type="entry name" value="F420_Rv2161c"/>
    <property type="match status" value="1"/>
</dbReference>
<name>A0A1X0Y6X0_MYCSI</name>
<sequence length="275" mass="29824">MKHAITTFVTDESISPGVLAMAVEERGFGSLIVPEHSHMPVAYEEPFPGAGTPGREYYRTLDPFVVLTAAATATRDLVLMTGVLLLAQRDVFYTAKEVASLDLLSGGRLKVGVGVGWNRHEMRHCGVDPATRGAKTDEQIRALRQIWTNEVAEFHGEFVDFGPSFSWPKPLQRPNPPIYIGGSSRAALQRLCDVGDGWLPPPLPADEIARARQFMTDNGRPDIPITMFGAPADPDALADYAAAGVEEAAFLLPTLPESDALRELDKLAALAQMTT</sequence>
<evidence type="ECO:0000256" key="2">
    <source>
        <dbReference type="ARBA" id="ARBA00022643"/>
    </source>
</evidence>
<organism evidence="6 7">
    <name type="scientific">Mycobacterium simiae</name>
    <name type="common">Mycobacterium habana</name>
    <dbReference type="NCBI Taxonomy" id="1784"/>
    <lineage>
        <taxon>Bacteria</taxon>
        <taxon>Bacillati</taxon>
        <taxon>Actinomycetota</taxon>
        <taxon>Actinomycetes</taxon>
        <taxon>Mycobacteriales</taxon>
        <taxon>Mycobacteriaceae</taxon>
        <taxon>Mycobacterium</taxon>
        <taxon>Mycobacterium simiae complex</taxon>
    </lineage>
</organism>
<dbReference type="SUPFAM" id="SSF51679">
    <property type="entry name" value="Bacterial luciferase-like"/>
    <property type="match status" value="1"/>
</dbReference>
<dbReference type="AlphaFoldDB" id="A0A1X0Y6X0"/>
<dbReference type="GO" id="GO:0046306">
    <property type="term" value="P:alkanesulfonate catabolic process"/>
    <property type="evidence" value="ECO:0007669"/>
    <property type="project" value="TreeGrafter"/>
</dbReference>
<dbReference type="Gene3D" id="3.20.20.30">
    <property type="entry name" value="Luciferase-like domain"/>
    <property type="match status" value="1"/>
</dbReference>
<gene>
    <name evidence="6" type="ORF">B5M45_11365</name>
</gene>
<dbReference type="InterPro" id="IPR036661">
    <property type="entry name" value="Luciferase-like_sf"/>
</dbReference>
<dbReference type="InterPro" id="IPR019921">
    <property type="entry name" value="Lucif-like_OxRdtase_Rv2161c"/>
</dbReference>
<dbReference type="STRING" id="1784.VC42_18820"/>
<protein>
    <submittedName>
        <fullName evidence="6">LLM class F420-dependent oxidoreductase</fullName>
    </submittedName>
</protein>